<dbReference type="SUPFAM" id="SSF158446">
    <property type="entry name" value="IVS-encoded protein-like"/>
    <property type="match status" value="1"/>
</dbReference>
<dbReference type="Proteomes" id="UP000295793">
    <property type="component" value="Unassembled WGS sequence"/>
</dbReference>
<dbReference type="InterPro" id="IPR012657">
    <property type="entry name" value="23S_rRNA-intervening_sequence"/>
</dbReference>
<sequence>MNRSHHRLEVWQLSMNLVEQIYAMTQGFPAEEKFGLTNQMRRAAVSIPSNIAEGSAKGSKKEFCRFLLIARGSLMELETQIEISERLSLAPKQSNVLDLLNTIFAKLNGLIKSLQDDGRLTSYV</sequence>
<evidence type="ECO:0000313" key="2">
    <source>
        <dbReference type="Proteomes" id="UP000295793"/>
    </source>
</evidence>
<accession>A0A4R3IFN3</accession>
<protein>
    <submittedName>
        <fullName evidence="1">Four helix bundle protein</fullName>
    </submittedName>
</protein>
<gene>
    <name evidence="1" type="ORF">BCF53_101135</name>
</gene>
<keyword evidence="2" id="KW-1185">Reference proteome</keyword>
<dbReference type="PANTHER" id="PTHR38471:SF2">
    <property type="entry name" value="FOUR HELIX BUNDLE PROTEIN"/>
    <property type="match status" value="1"/>
</dbReference>
<dbReference type="EMBL" id="SLZR01000001">
    <property type="protein sequence ID" value="TCS43792.1"/>
    <property type="molecule type" value="Genomic_DNA"/>
</dbReference>
<name>A0A4R3IFN3_9GAMM</name>
<dbReference type="CDD" id="cd16377">
    <property type="entry name" value="23S_rRNA_IVP_like"/>
    <property type="match status" value="1"/>
</dbReference>
<comment type="caution">
    <text evidence="1">The sequence shown here is derived from an EMBL/GenBank/DDBJ whole genome shotgun (WGS) entry which is preliminary data.</text>
</comment>
<evidence type="ECO:0000313" key="1">
    <source>
        <dbReference type="EMBL" id="TCS43792.1"/>
    </source>
</evidence>
<reference evidence="1 2" key="1">
    <citation type="submission" date="2019-03" db="EMBL/GenBank/DDBJ databases">
        <title>Genomic Encyclopedia of Archaeal and Bacterial Type Strains, Phase II (KMG-II): from individual species to whole genera.</title>
        <authorList>
            <person name="Goeker M."/>
        </authorList>
    </citation>
    <scope>NUCLEOTIDE SEQUENCE [LARGE SCALE GENOMIC DNA]</scope>
    <source>
        <strain evidence="1 2">DSM 15388</strain>
    </source>
</reference>
<dbReference type="AlphaFoldDB" id="A0A4R3IFN3"/>
<dbReference type="RefSeq" id="WP_132698836.1">
    <property type="nucleotide sequence ID" value="NZ_SLZR01000001.1"/>
</dbReference>
<dbReference type="Gene3D" id="1.20.1440.60">
    <property type="entry name" value="23S rRNA-intervening sequence"/>
    <property type="match status" value="1"/>
</dbReference>
<dbReference type="NCBIfam" id="TIGR02436">
    <property type="entry name" value="four helix bundle protein"/>
    <property type="match status" value="1"/>
</dbReference>
<proteinExistence type="predicted"/>
<dbReference type="OrthoDB" id="160990at2"/>
<dbReference type="PANTHER" id="PTHR38471">
    <property type="entry name" value="FOUR HELIX BUNDLE PROTEIN"/>
    <property type="match status" value="1"/>
</dbReference>
<dbReference type="Pfam" id="PF05635">
    <property type="entry name" value="23S_rRNA_IVP"/>
    <property type="match status" value="1"/>
</dbReference>
<dbReference type="InterPro" id="IPR036583">
    <property type="entry name" value="23S_rRNA_IVS_sf"/>
</dbReference>
<organism evidence="1 2">
    <name type="scientific">Reinekea marinisedimentorum</name>
    <dbReference type="NCBI Taxonomy" id="230495"/>
    <lineage>
        <taxon>Bacteria</taxon>
        <taxon>Pseudomonadati</taxon>
        <taxon>Pseudomonadota</taxon>
        <taxon>Gammaproteobacteria</taxon>
        <taxon>Oceanospirillales</taxon>
        <taxon>Saccharospirillaceae</taxon>
        <taxon>Reinekea</taxon>
    </lineage>
</organism>